<dbReference type="SUPFAM" id="SSF53067">
    <property type="entry name" value="Actin-like ATPase domain"/>
    <property type="match status" value="1"/>
</dbReference>
<comment type="caution">
    <text evidence="2">The sequence shown here is derived from an EMBL/GenBank/DDBJ whole genome shotgun (WGS) entry which is preliminary data.</text>
</comment>
<keyword evidence="1" id="KW-0812">Transmembrane</keyword>
<keyword evidence="1" id="KW-0472">Membrane</keyword>
<reference evidence="2 3" key="1">
    <citation type="submission" date="2015-10" db="EMBL/GenBank/DDBJ databases">
        <title>Genome sequencing and analysis of members of genus Stenotrophomonas.</title>
        <authorList>
            <person name="Patil P.P."/>
            <person name="Midha S."/>
            <person name="Patil P.B."/>
        </authorList>
    </citation>
    <scope>NUCLEOTIDE SEQUENCE [LARGE SCALE GENOMIC DNA]</scope>
    <source>
        <strain evidence="2 3">JCM 9942</strain>
    </source>
</reference>
<dbReference type="Gene3D" id="3.30.420.380">
    <property type="match status" value="1"/>
</dbReference>
<gene>
    <name evidence="2" type="ORF">ARC78_10190</name>
</gene>
<organism evidence="2 3">
    <name type="scientific">Stenotrophomonas pictorum JCM 9942</name>
    <dbReference type="NCBI Taxonomy" id="1236960"/>
    <lineage>
        <taxon>Bacteria</taxon>
        <taxon>Pseudomonadati</taxon>
        <taxon>Pseudomonadota</taxon>
        <taxon>Gammaproteobacteria</taxon>
        <taxon>Lysobacterales</taxon>
        <taxon>Lysobacteraceae</taxon>
        <taxon>Stenotrophomonas</taxon>
    </lineage>
</organism>
<dbReference type="PANTHER" id="PTHR40278">
    <property type="entry name" value="DNA UTILIZATION PROTEIN HOFN"/>
    <property type="match status" value="1"/>
</dbReference>
<dbReference type="PANTHER" id="PTHR40278:SF1">
    <property type="entry name" value="DNA UTILIZATION PROTEIN HOFN"/>
    <property type="match status" value="1"/>
</dbReference>
<dbReference type="InterPro" id="IPR043129">
    <property type="entry name" value="ATPase_NBD"/>
</dbReference>
<protein>
    <recommendedName>
        <fullName evidence="4">General secretion pathway protein GspL</fullName>
    </recommendedName>
</protein>
<evidence type="ECO:0000313" key="3">
    <source>
        <dbReference type="Proteomes" id="UP000050836"/>
    </source>
</evidence>
<evidence type="ECO:0008006" key="4">
    <source>
        <dbReference type="Google" id="ProtNLM"/>
    </source>
</evidence>
<dbReference type="AlphaFoldDB" id="A0A0R0ACD9"/>
<dbReference type="InterPro" id="IPR007813">
    <property type="entry name" value="PilN"/>
</dbReference>
<feature type="transmembrane region" description="Helical" evidence="1">
    <location>
        <begin position="213"/>
        <end position="233"/>
    </location>
</feature>
<evidence type="ECO:0000256" key="1">
    <source>
        <dbReference type="SAM" id="Phobius"/>
    </source>
</evidence>
<sequence length="373" mass="40781">MTAVRGSLEKLGANLAPGIGGFRHWWSRALLSWLPAQWRVLLGCSDARLLLSPAPDAVQVSRCRAGRTVPLQRLVAPVTPAVLESALPAQERALPRVAVLPAAAVLRRRLQLPAAAETRLREVVRFEIDRQTPFSADQVFFDVRVVSRHGDGPLEVELVVVPRQQLETLMSPREAWAGQLDGVDVLDTDGEPLAVNLLPLAQRRQRQQPLRRFNRLLLLAALVMLVLAGWQLLDNRRQAAAALATQVDGLAARARAVSAQPQQLQDLLDGQAFFTQRGTQQVAMTGLLDELSLRLPEDTWVEKLDVENGRLQLIGFSGSASALVPLLEDSPHWKTPALTGVLQSTGGRDRFTLVAELQPPVMETADGAVPHTP</sequence>
<dbReference type="RefSeq" id="WP_057506101.1">
    <property type="nucleotide sequence ID" value="NZ_LLXS01000021.1"/>
</dbReference>
<dbReference type="EMBL" id="LLXS01000021">
    <property type="protein sequence ID" value="KRG42041.1"/>
    <property type="molecule type" value="Genomic_DNA"/>
</dbReference>
<dbReference type="Proteomes" id="UP000050836">
    <property type="component" value="Unassembled WGS sequence"/>
</dbReference>
<dbReference type="Pfam" id="PF05137">
    <property type="entry name" value="PilN"/>
    <property type="match status" value="1"/>
</dbReference>
<dbReference type="InterPro" id="IPR052534">
    <property type="entry name" value="Extracell_DNA_Util/SecSys_Comp"/>
</dbReference>
<keyword evidence="1" id="KW-1133">Transmembrane helix</keyword>
<name>A0A0R0ACD9_9GAMM</name>
<evidence type="ECO:0000313" key="2">
    <source>
        <dbReference type="EMBL" id="KRG42041.1"/>
    </source>
</evidence>
<proteinExistence type="predicted"/>
<keyword evidence="3" id="KW-1185">Reference proteome</keyword>
<accession>A0A0R0ACD9</accession>